<evidence type="ECO:0000256" key="1">
    <source>
        <dbReference type="ARBA" id="ARBA00006817"/>
    </source>
</evidence>
<dbReference type="Proteomes" id="UP000774326">
    <property type="component" value="Unassembled WGS sequence"/>
</dbReference>
<accession>A0A9P8QDX0</accession>
<comment type="caution">
    <text evidence="3">The sequence shown here is derived from an EMBL/GenBank/DDBJ whole genome shotgun (WGS) entry which is preliminary data.</text>
</comment>
<dbReference type="Pfam" id="PF09229">
    <property type="entry name" value="Aha1_N"/>
    <property type="match status" value="1"/>
</dbReference>
<gene>
    <name evidence="3" type="ORF">WICPIJ_000383</name>
</gene>
<dbReference type="InterPro" id="IPR036338">
    <property type="entry name" value="Aha1"/>
</dbReference>
<protein>
    <recommendedName>
        <fullName evidence="2">Activator of Hsp90 ATPase AHSA1-like N-terminal domain-containing protein</fullName>
    </recommendedName>
</protein>
<dbReference type="GO" id="GO:0051087">
    <property type="term" value="F:protein-folding chaperone binding"/>
    <property type="evidence" value="ECO:0007669"/>
    <property type="project" value="InterPro"/>
</dbReference>
<sequence length="149" mass="17504">MVVVNINNWHWVERNCEKYAQDYFTEKFTNKVVSNDTHDFTIKSVSVSGDCDVTQRKGQVRCLYDMILNLDVNAAPKKEQEQEQESAPVTSGTLVIKEFIHDEKEYEYEFKNFGDEKLLIKNVLVPLLLQDLYKFQDDLINDHTQHVQE</sequence>
<dbReference type="GO" id="GO:0006457">
    <property type="term" value="P:protein folding"/>
    <property type="evidence" value="ECO:0007669"/>
    <property type="project" value="TreeGrafter"/>
</dbReference>
<dbReference type="OrthoDB" id="567237at2759"/>
<evidence type="ECO:0000313" key="4">
    <source>
        <dbReference type="Proteomes" id="UP000774326"/>
    </source>
</evidence>
<dbReference type="SMART" id="SM01000">
    <property type="entry name" value="Aha1_N"/>
    <property type="match status" value="1"/>
</dbReference>
<dbReference type="GO" id="GO:0005829">
    <property type="term" value="C:cytosol"/>
    <property type="evidence" value="ECO:0007669"/>
    <property type="project" value="TreeGrafter"/>
</dbReference>
<dbReference type="SUPFAM" id="SSF103111">
    <property type="entry name" value="Activator of Hsp90 ATPase, Aha1"/>
    <property type="match status" value="1"/>
</dbReference>
<dbReference type="PANTHER" id="PTHR13009:SF15">
    <property type="entry name" value="HSP90 CO-CHAPERONE HCH1"/>
    <property type="match status" value="1"/>
</dbReference>
<name>A0A9P8QDX0_WICPI</name>
<evidence type="ECO:0000259" key="2">
    <source>
        <dbReference type="SMART" id="SM01000"/>
    </source>
</evidence>
<evidence type="ECO:0000313" key="3">
    <source>
        <dbReference type="EMBL" id="KAH3688631.1"/>
    </source>
</evidence>
<dbReference type="GO" id="GO:0001671">
    <property type="term" value="F:ATPase activator activity"/>
    <property type="evidence" value="ECO:0007669"/>
    <property type="project" value="InterPro"/>
</dbReference>
<dbReference type="InterPro" id="IPR015310">
    <property type="entry name" value="AHSA1-like_N"/>
</dbReference>
<organism evidence="3 4">
    <name type="scientific">Wickerhamomyces pijperi</name>
    <name type="common">Yeast</name>
    <name type="synonym">Pichia pijperi</name>
    <dbReference type="NCBI Taxonomy" id="599730"/>
    <lineage>
        <taxon>Eukaryota</taxon>
        <taxon>Fungi</taxon>
        <taxon>Dikarya</taxon>
        <taxon>Ascomycota</taxon>
        <taxon>Saccharomycotina</taxon>
        <taxon>Saccharomycetes</taxon>
        <taxon>Phaffomycetales</taxon>
        <taxon>Wickerhamomycetaceae</taxon>
        <taxon>Wickerhamomyces</taxon>
    </lineage>
</organism>
<reference evidence="3" key="2">
    <citation type="submission" date="2021-01" db="EMBL/GenBank/DDBJ databases">
        <authorList>
            <person name="Schikora-Tamarit M.A."/>
        </authorList>
    </citation>
    <scope>NUCLEOTIDE SEQUENCE</scope>
    <source>
        <strain evidence="3">CBS2887</strain>
    </source>
</reference>
<dbReference type="AlphaFoldDB" id="A0A9P8QDX0"/>
<proteinExistence type="inferred from homology"/>
<dbReference type="Gene3D" id="3.15.10.20">
    <property type="entry name" value="Activator of Hsp90 ATPase Aha1, N-terminal domain"/>
    <property type="match status" value="1"/>
</dbReference>
<comment type="similarity">
    <text evidence="1">Belongs to the AHA1 family.</text>
</comment>
<reference evidence="3" key="1">
    <citation type="journal article" date="2021" name="Open Biol.">
        <title>Shared evolutionary footprints suggest mitochondrial oxidative damage underlies multiple complex I losses in fungi.</title>
        <authorList>
            <person name="Schikora-Tamarit M.A."/>
            <person name="Marcet-Houben M."/>
            <person name="Nosek J."/>
            <person name="Gabaldon T."/>
        </authorList>
    </citation>
    <scope>NUCLEOTIDE SEQUENCE</scope>
    <source>
        <strain evidence="3">CBS2887</strain>
    </source>
</reference>
<dbReference type="PANTHER" id="PTHR13009">
    <property type="entry name" value="HEAT SHOCK PROTEIN 90 HSP90 CO-CHAPERONE AHA-1"/>
    <property type="match status" value="1"/>
</dbReference>
<dbReference type="EMBL" id="JAEUBG010000250">
    <property type="protein sequence ID" value="KAH3688631.1"/>
    <property type="molecule type" value="Genomic_DNA"/>
</dbReference>
<feature type="domain" description="Activator of Hsp90 ATPase AHSA1-like N-terminal" evidence="2">
    <location>
        <begin position="13"/>
        <end position="145"/>
    </location>
</feature>
<keyword evidence="4" id="KW-1185">Reference proteome</keyword>